<dbReference type="AlphaFoldDB" id="A0AAD5MFH1"/>
<gene>
    <name evidence="3" type="ORF">KIN20_001600</name>
</gene>
<dbReference type="Gene3D" id="1.20.5.320">
    <property type="entry name" value="6-Phosphogluconate Dehydrogenase, domain 3"/>
    <property type="match status" value="1"/>
</dbReference>
<dbReference type="EMBL" id="JAHQIW010000211">
    <property type="protein sequence ID" value="KAJ1346711.1"/>
    <property type="molecule type" value="Genomic_DNA"/>
</dbReference>
<dbReference type="Proteomes" id="UP001196413">
    <property type="component" value="Unassembled WGS sequence"/>
</dbReference>
<evidence type="ECO:0000256" key="1">
    <source>
        <dbReference type="ARBA" id="ARBA00022737"/>
    </source>
</evidence>
<sequence>MNTIEEEMEQSRIVYNEMTNLMWKDLVNEGEHTRTVRSQSDSVSATPAQSYYANDASGYVDSSEIGDAMDLSHLCPAGPKGPKGVKGVPGNPGLDGVPGKEILFGVGLDSYAADICAPCPPGPPGLPGYKGMRGARGPKGNKGTPGHPGIDGNIGEPGQEGNPGLQGPIGAPGEKGAPGEDRMGSTKGAPGLRGEMGLPGMPGDEGLPGERGEDMKLGPQGPPGPMGPTGEPGPDGPPGYKGEVGVNGNDAEYCPCPERSEAGAGSGARQSTPAVTGYVGDGASIHVTGKAPLSKGGVSRVNEPDGTGTYDNVRILPPGFRGVNNIGSTIVAGPPYEETVRIFS</sequence>
<reference evidence="3" key="1">
    <citation type="submission" date="2021-06" db="EMBL/GenBank/DDBJ databases">
        <title>Parelaphostrongylus tenuis whole genome reference sequence.</title>
        <authorList>
            <person name="Garwood T.J."/>
            <person name="Larsen P.A."/>
            <person name="Fountain-Jones N.M."/>
            <person name="Garbe J.R."/>
            <person name="Macchietto M.G."/>
            <person name="Kania S.A."/>
            <person name="Gerhold R.W."/>
            <person name="Richards J.E."/>
            <person name="Wolf T.M."/>
        </authorList>
    </citation>
    <scope>NUCLEOTIDE SEQUENCE</scope>
    <source>
        <strain evidence="3">MNPRO001-30</strain>
        <tissue evidence="3">Meninges</tissue>
    </source>
</reference>
<protein>
    <recommendedName>
        <fullName evidence="5">Collagen triple helix repeat protein</fullName>
    </recommendedName>
</protein>
<comment type="caution">
    <text evidence="3">The sequence shown here is derived from an EMBL/GenBank/DDBJ whole genome shotgun (WGS) entry which is preliminary data.</text>
</comment>
<dbReference type="PANTHER" id="PTHR24637:SF282">
    <property type="entry name" value="CUTICLE COLLAGEN SQT-1"/>
    <property type="match status" value="1"/>
</dbReference>
<evidence type="ECO:0000313" key="4">
    <source>
        <dbReference type="Proteomes" id="UP001196413"/>
    </source>
</evidence>
<accession>A0AAD5MFH1</accession>
<evidence type="ECO:0000256" key="2">
    <source>
        <dbReference type="SAM" id="MobiDB-lite"/>
    </source>
</evidence>
<proteinExistence type="predicted"/>
<keyword evidence="1" id="KW-0677">Repeat</keyword>
<evidence type="ECO:0008006" key="5">
    <source>
        <dbReference type="Google" id="ProtNLM"/>
    </source>
</evidence>
<name>A0AAD5MFH1_PARTN</name>
<dbReference type="PANTHER" id="PTHR24637">
    <property type="entry name" value="COLLAGEN"/>
    <property type="match status" value="1"/>
</dbReference>
<keyword evidence="4" id="KW-1185">Reference proteome</keyword>
<organism evidence="3 4">
    <name type="scientific">Parelaphostrongylus tenuis</name>
    <name type="common">Meningeal worm</name>
    <dbReference type="NCBI Taxonomy" id="148309"/>
    <lineage>
        <taxon>Eukaryota</taxon>
        <taxon>Metazoa</taxon>
        <taxon>Ecdysozoa</taxon>
        <taxon>Nematoda</taxon>
        <taxon>Chromadorea</taxon>
        <taxon>Rhabditida</taxon>
        <taxon>Rhabditina</taxon>
        <taxon>Rhabditomorpha</taxon>
        <taxon>Strongyloidea</taxon>
        <taxon>Metastrongylidae</taxon>
        <taxon>Parelaphostrongylus</taxon>
    </lineage>
</organism>
<feature type="region of interest" description="Disordered" evidence="2">
    <location>
        <begin position="134"/>
        <end position="245"/>
    </location>
</feature>
<evidence type="ECO:0000313" key="3">
    <source>
        <dbReference type="EMBL" id="KAJ1346711.1"/>
    </source>
</evidence>